<dbReference type="OrthoDB" id="34134at2157"/>
<dbReference type="STRING" id="868131.MSWAN_1500"/>
<dbReference type="eggNOG" id="arCOG04406">
    <property type="taxonomic scope" value="Archaea"/>
</dbReference>
<comment type="similarity">
    <text evidence="1">Belongs to the class-I fumarase family.</text>
</comment>
<evidence type="ECO:0000313" key="4">
    <source>
        <dbReference type="EMBL" id="AEG18514.1"/>
    </source>
</evidence>
<organism evidence="4 5">
    <name type="scientific">Methanobacterium paludis (strain DSM 25820 / JCM 18151 / SWAN1)</name>
    <dbReference type="NCBI Taxonomy" id="868131"/>
    <lineage>
        <taxon>Archaea</taxon>
        <taxon>Methanobacteriati</taxon>
        <taxon>Methanobacteriota</taxon>
        <taxon>Methanomada group</taxon>
        <taxon>Methanobacteria</taxon>
        <taxon>Methanobacteriales</taxon>
        <taxon>Methanobacteriaceae</taxon>
        <taxon>Methanobacterium</taxon>
    </lineage>
</organism>
<dbReference type="RefSeq" id="WP_013826014.1">
    <property type="nucleotide sequence ID" value="NC_015574.1"/>
</dbReference>
<dbReference type="AlphaFoldDB" id="F6D7Z1"/>
<dbReference type="GeneID" id="10669007"/>
<dbReference type="InterPro" id="IPR004647">
    <property type="entry name" value="Fe-S_hydro-lyase_TtdB-typ_cat"/>
</dbReference>
<keyword evidence="5" id="KW-1185">Reference proteome</keyword>
<protein>
    <submittedName>
        <fullName evidence="4">Hydro-lyase, Fe-S type, tartrate/fumarate subfamily, beta subunit</fullName>
        <ecNumber evidence="4">4.2.1.2</ecNumber>
    </submittedName>
</protein>
<reference evidence="4 5" key="1">
    <citation type="journal article" date="2014" name="Int. J. Syst. Evol. Microbiol.">
        <title>Methanobacterium paludis sp. nov. and a novel strain of Methanobacterium lacus isolated from northern peatlands.</title>
        <authorList>
            <person name="Cadillo-Quiroz H."/>
            <person name="Brauer S.L."/>
            <person name="Goodson N."/>
            <person name="Yavitt J.B."/>
            <person name="Zinder S.H."/>
        </authorList>
    </citation>
    <scope>NUCLEOTIDE SEQUENCE [LARGE SCALE GENOMIC DNA]</scope>
    <source>
        <strain evidence="5">DSM 25820 / JCM 18151 / SWAN1</strain>
    </source>
</reference>
<dbReference type="SUPFAM" id="SSF117457">
    <property type="entry name" value="FumA C-terminal domain-like"/>
    <property type="match status" value="1"/>
</dbReference>
<dbReference type="NCBIfam" id="TIGR00723">
    <property type="entry name" value="ttdB_fumA_fumB"/>
    <property type="match status" value="1"/>
</dbReference>
<dbReference type="KEGG" id="mew:MSWAN_1500"/>
<evidence type="ECO:0000313" key="5">
    <source>
        <dbReference type="Proteomes" id="UP000009231"/>
    </source>
</evidence>
<dbReference type="Gene3D" id="3.20.130.10">
    <property type="entry name" value="Fe-S hydro-lyase, tartrate dehydratase beta-type, catalytic domain"/>
    <property type="match status" value="1"/>
</dbReference>
<keyword evidence="2 4" id="KW-0456">Lyase</keyword>
<feature type="domain" description="Fe-S hydro-lyase tartrate dehydratase beta-type catalytic" evidence="3">
    <location>
        <begin position="3"/>
        <end position="174"/>
    </location>
</feature>
<dbReference type="GO" id="GO:0004333">
    <property type="term" value="F:fumarate hydratase activity"/>
    <property type="evidence" value="ECO:0007669"/>
    <property type="project" value="UniProtKB-EC"/>
</dbReference>
<evidence type="ECO:0000256" key="1">
    <source>
        <dbReference type="ARBA" id="ARBA00008876"/>
    </source>
</evidence>
<dbReference type="PANTHER" id="PTHR43351:SF2">
    <property type="entry name" value="L(+)-TARTRATE DEHYDRATASE SUBUNIT BETA-RELATED"/>
    <property type="match status" value="1"/>
</dbReference>
<dbReference type="EC" id="4.2.1.2" evidence="4"/>
<sequence>MSLTLETPLSGDKTKNLRVGDIVYISGIIYTARDSAHKRIVEEGAPVDLNRAVIFHAGPIIKSSEDGYEMVAVGPTTSTRMNPYEPSVINMGVGGIIGKGGMDKATSQALVDNEAVYLTAVGGCAAHYVKSVLGVRDVHWLDLGVPEAVWELEVEKFGPLIVTMDSEGGNLYEKVKKRRTAQAQQYSACQG</sequence>
<dbReference type="InterPro" id="IPR036660">
    <property type="entry name" value="Fe-S_hydroAse_TtdB_cat_sf"/>
</dbReference>
<accession>F6D7Z1</accession>
<name>F6D7Z1_METPW</name>
<gene>
    <name evidence="4" type="ordered locus">MSWAN_1500</name>
</gene>
<evidence type="ECO:0000259" key="3">
    <source>
        <dbReference type="Pfam" id="PF05683"/>
    </source>
</evidence>
<dbReference type="EMBL" id="CP002772">
    <property type="protein sequence ID" value="AEG18514.1"/>
    <property type="molecule type" value="Genomic_DNA"/>
</dbReference>
<proteinExistence type="inferred from homology"/>
<dbReference type="Proteomes" id="UP000009231">
    <property type="component" value="Chromosome"/>
</dbReference>
<dbReference type="HOGENOM" id="CLU_098588_0_0_2"/>
<evidence type="ECO:0000256" key="2">
    <source>
        <dbReference type="ARBA" id="ARBA00023239"/>
    </source>
</evidence>
<dbReference type="Pfam" id="PF05683">
    <property type="entry name" value="Fumerase_C"/>
    <property type="match status" value="1"/>
</dbReference>
<dbReference type="PANTHER" id="PTHR43351">
    <property type="entry name" value="L(+)-TARTRATE DEHYDRATASE SUBUNIT BETA"/>
    <property type="match status" value="1"/>
</dbReference>